<organism evidence="3 4">
    <name type="scientific">Paramecium primaurelia</name>
    <dbReference type="NCBI Taxonomy" id="5886"/>
    <lineage>
        <taxon>Eukaryota</taxon>
        <taxon>Sar</taxon>
        <taxon>Alveolata</taxon>
        <taxon>Ciliophora</taxon>
        <taxon>Intramacronucleata</taxon>
        <taxon>Oligohymenophorea</taxon>
        <taxon>Peniculida</taxon>
        <taxon>Parameciidae</taxon>
        <taxon>Paramecium</taxon>
    </lineage>
</organism>
<proteinExistence type="predicted"/>
<dbReference type="SMART" id="SM00028">
    <property type="entry name" value="TPR"/>
    <property type="match status" value="4"/>
</dbReference>
<feature type="repeat" description="TPR" evidence="1">
    <location>
        <begin position="88"/>
        <end position="121"/>
    </location>
</feature>
<keyword evidence="2" id="KW-0175">Coiled coil</keyword>
<dbReference type="Proteomes" id="UP000688137">
    <property type="component" value="Unassembled WGS sequence"/>
</dbReference>
<keyword evidence="1" id="KW-0802">TPR repeat</keyword>
<dbReference type="PROSITE" id="PS50005">
    <property type="entry name" value="TPR"/>
    <property type="match status" value="1"/>
</dbReference>
<gene>
    <name evidence="3" type="ORF">PPRIM_AZ9-3.1.T0770130</name>
</gene>
<evidence type="ECO:0000313" key="3">
    <source>
        <dbReference type="EMBL" id="CAD8086855.1"/>
    </source>
</evidence>
<accession>A0A8S1NCU1</accession>
<feature type="coiled-coil region" evidence="2">
    <location>
        <begin position="250"/>
        <end position="277"/>
    </location>
</feature>
<evidence type="ECO:0000313" key="4">
    <source>
        <dbReference type="Proteomes" id="UP000688137"/>
    </source>
</evidence>
<keyword evidence="4" id="KW-1185">Reference proteome</keyword>
<evidence type="ECO:0000256" key="2">
    <source>
        <dbReference type="SAM" id="Coils"/>
    </source>
</evidence>
<dbReference type="AlphaFoldDB" id="A0A8S1NCU1"/>
<dbReference type="Pfam" id="PF13424">
    <property type="entry name" value="TPR_12"/>
    <property type="match status" value="1"/>
</dbReference>
<dbReference type="EMBL" id="CAJJDM010000080">
    <property type="protein sequence ID" value="CAD8086855.1"/>
    <property type="molecule type" value="Genomic_DNA"/>
</dbReference>
<dbReference type="InterPro" id="IPR019734">
    <property type="entry name" value="TPR_rpt"/>
</dbReference>
<name>A0A8S1NCU1_PARPR</name>
<evidence type="ECO:0000256" key="1">
    <source>
        <dbReference type="PROSITE-ProRule" id="PRU00339"/>
    </source>
</evidence>
<reference evidence="3" key="1">
    <citation type="submission" date="2021-01" db="EMBL/GenBank/DDBJ databases">
        <authorList>
            <consortium name="Genoscope - CEA"/>
            <person name="William W."/>
        </authorList>
    </citation>
    <scope>NUCLEOTIDE SEQUENCE</scope>
</reference>
<sequence length="382" mass="45046">MSDNENIDITNLSEGKIEKYIQQLETSIQKRTTMYGLDDLTMMRQNQILCKLLNQQGLIALQKQNYEQCIEYLRKAELATIYVPELKVQTFNNLACYYRKMGKTRTALQYLQQALQIELQQKQSTSLPDIYLNLCAVLSQLERHEEAIQHIYLSIIMLQHELLISQLQKPEQKQDQSNEQSFPSRQSSFQYVNTVKSHYNESKKIQERMSILVVAYHNLGVEMEHLKLQFESKKIFQSALQLSEQCLPQEHQLRHALEEITKKYNQEQQQQQQQVNEQLTLKPLLPKVHQKNSELKQIYKSVSPKQILRRNTQLQQQKINPNKNLKFMKKNSFSETYRLERDRIMSINATAEVIIKNQENKDLSNFPYLKTAVDTVNQTSIF</sequence>
<dbReference type="OMA" id="EVATIYV"/>
<comment type="caution">
    <text evidence="3">The sequence shown here is derived from an EMBL/GenBank/DDBJ whole genome shotgun (WGS) entry which is preliminary data.</text>
</comment>
<evidence type="ECO:0008006" key="5">
    <source>
        <dbReference type="Google" id="ProtNLM"/>
    </source>
</evidence>
<protein>
    <recommendedName>
        <fullName evidence="5">Tetratricopeptide repeat protein</fullName>
    </recommendedName>
</protein>